<evidence type="ECO:0000256" key="1">
    <source>
        <dbReference type="SAM" id="MobiDB-lite"/>
    </source>
</evidence>
<organism evidence="2">
    <name type="scientific">Timema shepardi</name>
    <name type="common">Walking stick</name>
    <dbReference type="NCBI Taxonomy" id="629360"/>
    <lineage>
        <taxon>Eukaryota</taxon>
        <taxon>Metazoa</taxon>
        <taxon>Ecdysozoa</taxon>
        <taxon>Arthropoda</taxon>
        <taxon>Hexapoda</taxon>
        <taxon>Insecta</taxon>
        <taxon>Pterygota</taxon>
        <taxon>Neoptera</taxon>
        <taxon>Polyneoptera</taxon>
        <taxon>Phasmatodea</taxon>
        <taxon>Timematodea</taxon>
        <taxon>Timematoidea</taxon>
        <taxon>Timematidae</taxon>
        <taxon>Timema</taxon>
    </lineage>
</organism>
<sequence>MHYHHDLHTGRSLLEPLVVYPVRSLIVGATCSVSCEVAHCWSHLWCILPLELERRMKLGRNVVLGNRSEPHGGETQLSFNTTSALANYATEASTTPNTVIEYSLELGQSCILLIATSSAAPQLTNNNLQQFANYRFSPPFQRALPGLSLSTSPPQTRYLPQLYRGIPASDQPLLLSNFDSQPDPSLQDRIFNNARERQFGLGPDNYINNQQLTLLRTIQQDTNQQNFPDNYESNNVISDQTLENQTGNSFPQQSIPNERQRGHFIINNDNITLEAFDETRFRNSNGIFQQGRHFQNYHKSDPRSQFTGEPRVQERFDQGRVYNEQTGAARRLNELMVNPHRFGQEQDVQTRLTPQYEGRVVGVDRRVNPALDLAIAQFNSQEQSQPQRRINEYAGNLPGDSYSDAQNQIVPDLLGLAVTSLAEDGAQQQVYSVNFEGAGFGYGYVVRGDRELNQANYQSLSTVSPPALHG</sequence>
<dbReference type="AlphaFoldDB" id="A0A7R9B5F3"/>
<feature type="region of interest" description="Disordered" evidence="1">
    <location>
        <begin position="380"/>
        <end position="399"/>
    </location>
</feature>
<gene>
    <name evidence="2" type="ORF">TSIB3V08_LOCUS9836</name>
</gene>
<name>A0A7R9B5F3_TIMSH</name>
<dbReference type="EMBL" id="OC005986">
    <property type="protein sequence ID" value="CAD7265806.1"/>
    <property type="molecule type" value="Genomic_DNA"/>
</dbReference>
<reference evidence="2" key="1">
    <citation type="submission" date="2020-11" db="EMBL/GenBank/DDBJ databases">
        <authorList>
            <person name="Tran Van P."/>
        </authorList>
    </citation>
    <scope>NUCLEOTIDE SEQUENCE</scope>
</reference>
<accession>A0A7R9B5F3</accession>
<proteinExistence type="predicted"/>
<evidence type="ECO:0000313" key="2">
    <source>
        <dbReference type="EMBL" id="CAD7265806.1"/>
    </source>
</evidence>
<protein>
    <submittedName>
        <fullName evidence="2">Uncharacterized protein</fullName>
    </submittedName>
</protein>